<evidence type="ECO:0000259" key="4">
    <source>
        <dbReference type="Pfam" id="PF00535"/>
    </source>
</evidence>
<evidence type="ECO:0000256" key="1">
    <source>
        <dbReference type="ARBA" id="ARBA00006739"/>
    </source>
</evidence>
<dbReference type="Gene3D" id="3.90.550.10">
    <property type="entry name" value="Spore Coat Polysaccharide Biosynthesis Protein SpsA, Chain A"/>
    <property type="match status" value="1"/>
</dbReference>
<accession>A0A554JAR5</accession>
<evidence type="ECO:0000256" key="3">
    <source>
        <dbReference type="ARBA" id="ARBA00022679"/>
    </source>
</evidence>
<keyword evidence="2" id="KW-0328">Glycosyltransferase</keyword>
<proteinExistence type="inferred from homology"/>
<gene>
    <name evidence="5" type="ORF">G01um101477_472</name>
</gene>
<comment type="caution">
    <text evidence="5">The sequence shown here is derived from an EMBL/GenBank/DDBJ whole genome shotgun (WGS) entry which is preliminary data.</text>
</comment>
<dbReference type="PANTHER" id="PTHR43179:SF12">
    <property type="entry name" value="GALACTOFURANOSYLTRANSFERASE GLFT2"/>
    <property type="match status" value="1"/>
</dbReference>
<dbReference type="PANTHER" id="PTHR43179">
    <property type="entry name" value="RHAMNOSYLTRANSFERASE WBBL"/>
    <property type="match status" value="1"/>
</dbReference>
<sequence length="207" mass="23388">MPKISINLLNYNTPWEEIKKCLEHALSQDFDDFEVYYMENAVDEKHNHVNEVKKEFGSDVKLKVVDNHGNLGYAGGHNKFFKNTDSELLMVLNPDALLEPTFVSEIVKTFNNPLVGAATGKMLKPGKTDQGEEILDGTGIVISRSRRGRERGQLEVDKGQYDELRDVFGVSGTAAVFRKAALESAKILDSEYYDPDFFAYWEDLDLS</sequence>
<evidence type="ECO:0000256" key="2">
    <source>
        <dbReference type="ARBA" id="ARBA00022676"/>
    </source>
</evidence>
<dbReference type="InterPro" id="IPR001173">
    <property type="entry name" value="Glyco_trans_2-like"/>
</dbReference>
<keyword evidence="3 5" id="KW-0808">Transferase</keyword>
<name>A0A554JAR5_9BACT</name>
<reference evidence="5 6" key="1">
    <citation type="submission" date="2017-07" db="EMBL/GenBank/DDBJ databases">
        <title>Mechanisms for carbon and nitrogen cycling indicate functional differentiation within the Candidate Phyla Radiation.</title>
        <authorList>
            <person name="Danczak R.E."/>
            <person name="Johnston M.D."/>
            <person name="Kenah C."/>
            <person name="Slattery M."/>
            <person name="Wrighton K.C."/>
            <person name="Wilkins M.J."/>
        </authorList>
    </citation>
    <scope>NUCLEOTIDE SEQUENCE [LARGE SCALE GENOMIC DNA]</scope>
    <source>
        <strain evidence="5">Gr01-1014_77</strain>
    </source>
</reference>
<protein>
    <submittedName>
        <fullName evidence="5">Family 2 glycosyl transferase</fullName>
    </submittedName>
</protein>
<dbReference type="Proteomes" id="UP000319613">
    <property type="component" value="Unassembled WGS sequence"/>
</dbReference>
<dbReference type="EMBL" id="VMFF01000045">
    <property type="protein sequence ID" value="TSC65445.1"/>
    <property type="molecule type" value="Genomic_DNA"/>
</dbReference>
<feature type="non-terminal residue" evidence="5">
    <location>
        <position position="207"/>
    </location>
</feature>
<comment type="similarity">
    <text evidence="1">Belongs to the glycosyltransferase 2 family.</text>
</comment>
<evidence type="ECO:0000313" key="6">
    <source>
        <dbReference type="Proteomes" id="UP000319613"/>
    </source>
</evidence>
<dbReference type="GO" id="GO:0016757">
    <property type="term" value="F:glycosyltransferase activity"/>
    <property type="evidence" value="ECO:0007669"/>
    <property type="project" value="UniProtKB-KW"/>
</dbReference>
<dbReference type="InterPro" id="IPR029044">
    <property type="entry name" value="Nucleotide-diphossugar_trans"/>
</dbReference>
<dbReference type="AlphaFoldDB" id="A0A554JAR5"/>
<dbReference type="SUPFAM" id="SSF53448">
    <property type="entry name" value="Nucleotide-diphospho-sugar transferases"/>
    <property type="match status" value="1"/>
</dbReference>
<evidence type="ECO:0000313" key="5">
    <source>
        <dbReference type="EMBL" id="TSC65445.1"/>
    </source>
</evidence>
<dbReference type="Pfam" id="PF00535">
    <property type="entry name" value="Glycos_transf_2"/>
    <property type="match status" value="1"/>
</dbReference>
<feature type="domain" description="Glycosyltransferase 2-like" evidence="4">
    <location>
        <begin position="10"/>
        <end position="183"/>
    </location>
</feature>
<organism evidence="5 6">
    <name type="scientific">Candidatus Doudnabacteria bacterium Gr01-1014_77</name>
    <dbReference type="NCBI Taxonomy" id="2017133"/>
    <lineage>
        <taxon>Bacteria</taxon>
        <taxon>Candidatus Doudnaibacteriota</taxon>
    </lineage>
</organism>